<reference evidence="1 2" key="1">
    <citation type="journal article" date="2020" name="Biotechnol. Biofuels">
        <title>New insights from the biogas microbiome by comprehensive genome-resolved metagenomics of nearly 1600 species originating from multiple anaerobic digesters.</title>
        <authorList>
            <person name="Campanaro S."/>
            <person name="Treu L."/>
            <person name="Rodriguez-R L.M."/>
            <person name="Kovalovszki A."/>
            <person name="Ziels R.M."/>
            <person name="Maus I."/>
            <person name="Zhu X."/>
            <person name="Kougias P.G."/>
            <person name="Basile A."/>
            <person name="Luo G."/>
            <person name="Schluter A."/>
            <person name="Konstantinidis K.T."/>
            <person name="Angelidaki I."/>
        </authorList>
    </citation>
    <scope>NUCLEOTIDE SEQUENCE [LARGE SCALE GENOMIC DNA]</scope>
    <source>
        <strain evidence="1">AS27yjCOA_65</strain>
    </source>
</reference>
<gene>
    <name evidence="1" type="ORF">GYA55_09215</name>
</gene>
<evidence type="ECO:0000313" key="1">
    <source>
        <dbReference type="EMBL" id="NMC63332.1"/>
    </source>
</evidence>
<proteinExistence type="predicted"/>
<evidence type="ECO:0008006" key="3">
    <source>
        <dbReference type="Google" id="ProtNLM"/>
    </source>
</evidence>
<dbReference type="Proteomes" id="UP000524246">
    <property type="component" value="Unassembled WGS sequence"/>
</dbReference>
<accession>A0A7X9FS57</accession>
<organism evidence="1 2">
    <name type="scientific">SAR324 cluster bacterium</name>
    <dbReference type="NCBI Taxonomy" id="2024889"/>
    <lineage>
        <taxon>Bacteria</taxon>
        <taxon>Deltaproteobacteria</taxon>
        <taxon>SAR324 cluster</taxon>
    </lineage>
</organism>
<protein>
    <recommendedName>
        <fullName evidence="3">Macrolide ABC transporter ATP-binding protein</fullName>
    </recommendedName>
</protein>
<dbReference type="EMBL" id="JAAZON010000412">
    <property type="protein sequence ID" value="NMC63332.1"/>
    <property type="molecule type" value="Genomic_DNA"/>
</dbReference>
<dbReference type="AlphaFoldDB" id="A0A7X9FS57"/>
<evidence type="ECO:0000313" key="2">
    <source>
        <dbReference type="Proteomes" id="UP000524246"/>
    </source>
</evidence>
<dbReference type="SUPFAM" id="SSF52540">
    <property type="entry name" value="P-loop containing nucleoside triphosphate hydrolases"/>
    <property type="match status" value="1"/>
</dbReference>
<dbReference type="InterPro" id="IPR027417">
    <property type="entry name" value="P-loop_NTPase"/>
</dbReference>
<dbReference type="Gene3D" id="3.40.50.300">
    <property type="entry name" value="P-loop containing nucleotide triphosphate hydrolases"/>
    <property type="match status" value="1"/>
</dbReference>
<sequence length="45" mass="5119">MFRRLHDEEGLTIVLVTHDKGIASHADRLVCISDGLIRNEECNLQ</sequence>
<comment type="caution">
    <text evidence="1">The sequence shown here is derived from an EMBL/GenBank/DDBJ whole genome shotgun (WGS) entry which is preliminary data.</text>
</comment>
<name>A0A7X9FS57_9DELT</name>